<dbReference type="Gene3D" id="3.40.50.11010">
    <property type="match status" value="1"/>
</dbReference>
<evidence type="ECO:0000313" key="1">
    <source>
        <dbReference type="EMBL" id="KPM31201.1"/>
    </source>
</evidence>
<sequence>MMMENKDIVVVGIQPWDIPIGSNCKDIATQFAQGNRVLYVNNPISYIDFIKDPDSEKTKNRKDAIKYPENALYQESKNLWVYTPPVKTYPINFVNHDGLFKVLNKVNNKKFAEAIKKAVARLNFKDFILFNDQNMFLGYYLKEHLRPEKYIYYVRDNLLNVPYWKKHGHKVEPKLISKADMVFTNSLLYEENARRYNEKSFMVGQGCDTEMYQANMVAKAEELMGIEKPIIGYVGFLSSKRLDIEIIEHIAISRPDYEVVLVGPEDDSFQRSNLHQLANVRFLGPKPPETLPAYIKGFDVAINPQRLTKATMGNYPRKIDEYLAMGKPTVATRTKAMAYFGDVVFLAKDKEEYVAMIAKALASDSEEKQQERIAVGHAHSWANCVATMYNHLQNN</sequence>
<dbReference type="STRING" id="1300341.I595_2465"/>
<accession>A0A0P7AH26</accession>
<dbReference type="InterPro" id="IPR050194">
    <property type="entry name" value="Glycosyltransferase_grp1"/>
</dbReference>
<protein>
    <submittedName>
        <fullName evidence="1">Glycosyl transferase group 1</fullName>
    </submittedName>
</protein>
<keyword evidence="2" id="KW-1185">Reference proteome</keyword>
<dbReference type="Pfam" id="PF13692">
    <property type="entry name" value="Glyco_trans_1_4"/>
    <property type="match status" value="1"/>
</dbReference>
<reference evidence="1 2" key="1">
    <citation type="submission" date="2015-09" db="EMBL/GenBank/DDBJ databases">
        <title>Genome sequence of the marine flavobacterium Croceitalea dokdonensis DOKDO 023 that contains proton- and sodium-pumping rhodopsins.</title>
        <authorList>
            <person name="Kwon S.-K."/>
            <person name="Lee H.K."/>
            <person name="Kwak M.-J."/>
            <person name="Kim J.F."/>
        </authorList>
    </citation>
    <scope>NUCLEOTIDE SEQUENCE [LARGE SCALE GENOMIC DNA]</scope>
    <source>
        <strain evidence="1 2">DOKDO 023</strain>
    </source>
</reference>
<evidence type="ECO:0000313" key="2">
    <source>
        <dbReference type="Proteomes" id="UP000050280"/>
    </source>
</evidence>
<dbReference type="EMBL" id="LDJX01000005">
    <property type="protein sequence ID" value="KPM31201.1"/>
    <property type="molecule type" value="Genomic_DNA"/>
</dbReference>
<dbReference type="PANTHER" id="PTHR45947:SF3">
    <property type="entry name" value="SULFOQUINOVOSYL TRANSFERASE SQD2"/>
    <property type="match status" value="1"/>
</dbReference>
<dbReference type="PANTHER" id="PTHR45947">
    <property type="entry name" value="SULFOQUINOVOSYL TRANSFERASE SQD2"/>
    <property type="match status" value="1"/>
</dbReference>
<keyword evidence="1" id="KW-0808">Transferase</keyword>
<gene>
    <name evidence="1" type="ORF">I595_2465</name>
</gene>
<organism evidence="1 2">
    <name type="scientific">Croceitalea dokdonensis DOKDO 023</name>
    <dbReference type="NCBI Taxonomy" id="1300341"/>
    <lineage>
        <taxon>Bacteria</taxon>
        <taxon>Pseudomonadati</taxon>
        <taxon>Bacteroidota</taxon>
        <taxon>Flavobacteriia</taxon>
        <taxon>Flavobacteriales</taxon>
        <taxon>Flavobacteriaceae</taxon>
        <taxon>Croceitalea</taxon>
    </lineage>
</organism>
<comment type="caution">
    <text evidence="1">The sequence shown here is derived from an EMBL/GenBank/DDBJ whole genome shotgun (WGS) entry which is preliminary data.</text>
</comment>
<dbReference type="SUPFAM" id="SSF53756">
    <property type="entry name" value="UDP-Glycosyltransferase/glycogen phosphorylase"/>
    <property type="match status" value="1"/>
</dbReference>
<proteinExistence type="predicted"/>
<dbReference type="OrthoDB" id="9816564at2"/>
<dbReference type="GO" id="GO:0016757">
    <property type="term" value="F:glycosyltransferase activity"/>
    <property type="evidence" value="ECO:0007669"/>
    <property type="project" value="TreeGrafter"/>
</dbReference>
<dbReference type="Gene3D" id="3.40.50.2000">
    <property type="entry name" value="Glycogen Phosphorylase B"/>
    <property type="match status" value="1"/>
</dbReference>
<name>A0A0P7AH26_9FLAO</name>
<dbReference type="Proteomes" id="UP000050280">
    <property type="component" value="Unassembled WGS sequence"/>
</dbReference>
<dbReference type="PATRIC" id="fig|1300341.3.peg.2631"/>
<dbReference type="AlphaFoldDB" id="A0A0P7AH26"/>